<reference evidence="1" key="1">
    <citation type="submission" date="2020-02" db="EMBL/GenBank/DDBJ databases">
        <authorList>
            <person name="Meier V. D."/>
        </authorList>
    </citation>
    <scope>NUCLEOTIDE SEQUENCE</scope>
    <source>
        <strain evidence="1">AVDCRST_MAG94</strain>
    </source>
</reference>
<accession>A0A6J4L0N1</accession>
<proteinExistence type="predicted"/>
<name>A0A6J4L0N1_9CYAN</name>
<protein>
    <submittedName>
        <fullName evidence="1">Uncharacterized protein</fullName>
    </submittedName>
</protein>
<dbReference type="AlphaFoldDB" id="A0A6J4L0N1"/>
<organism evidence="1">
    <name type="scientific">uncultured Leptolyngbya sp</name>
    <dbReference type="NCBI Taxonomy" id="332963"/>
    <lineage>
        <taxon>Bacteria</taxon>
        <taxon>Bacillati</taxon>
        <taxon>Cyanobacteriota</taxon>
        <taxon>Cyanophyceae</taxon>
        <taxon>Leptolyngbyales</taxon>
        <taxon>Leptolyngbyaceae</taxon>
        <taxon>Leptolyngbya group</taxon>
        <taxon>Leptolyngbya</taxon>
        <taxon>environmental samples</taxon>
    </lineage>
</organism>
<gene>
    <name evidence="1" type="ORF">AVDCRST_MAG94-1395</name>
</gene>
<dbReference type="EMBL" id="CADCTY010000482">
    <property type="protein sequence ID" value="CAA9319792.1"/>
    <property type="molecule type" value="Genomic_DNA"/>
</dbReference>
<sequence>MSSIIPFQGFLAVLERSFCLPHRLQKAASVVQDIRISGIETERLVIAA</sequence>
<evidence type="ECO:0000313" key="1">
    <source>
        <dbReference type="EMBL" id="CAA9319792.1"/>
    </source>
</evidence>